<organism evidence="2 3">
    <name type="scientific">Candidatus Magasanikbacteria bacterium GW2011_GWA2_40_10</name>
    <dbReference type="NCBI Taxonomy" id="1619037"/>
    <lineage>
        <taxon>Bacteria</taxon>
        <taxon>Candidatus Magasanikiibacteriota</taxon>
    </lineage>
</organism>
<keyword evidence="1" id="KW-1133">Transmembrane helix</keyword>
<feature type="transmembrane region" description="Helical" evidence="1">
    <location>
        <begin position="39"/>
        <end position="59"/>
    </location>
</feature>
<feature type="transmembrane region" description="Helical" evidence="1">
    <location>
        <begin position="71"/>
        <end position="91"/>
    </location>
</feature>
<gene>
    <name evidence="2" type="ORF">UT67_C0016G0013</name>
</gene>
<name>A0A0G0QAP4_9BACT</name>
<accession>A0A0G0QAP4</accession>
<comment type="caution">
    <text evidence="2">The sequence shown here is derived from an EMBL/GenBank/DDBJ whole genome shotgun (WGS) entry which is preliminary data.</text>
</comment>
<dbReference type="AlphaFoldDB" id="A0A0G0QAP4"/>
<protein>
    <submittedName>
        <fullName evidence="2">Uncharacterized protein</fullName>
    </submittedName>
</protein>
<keyword evidence="1" id="KW-0812">Transmembrane</keyword>
<keyword evidence="1" id="KW-0472">Membrane</keyword>
<dbReference type="InterPro" id="IPR014509">
    <property type="entry name" value="YjdF-like"/>
</dbReference>
<proteinExistence type="predicted"/>
<feature type="transmembrane region" description="Helical" evidence="1">
    <location>
        <begin position="9"/>
        <end position="33"/>
    </location>
</feature>
<evidence type="ECO:0000313" key="3">
    <source>
        <dbReference type="Proteomes" id="UP000034855"/>
    </source>
</evidence>
<dbReference type="Proteomes" id="UP000034855">
    <property type="component" value="Unassembled WGS sequence"/>
</dbReference>
<feature type="transmembrane region" description="Helical" evidence="1">
    <location>
        <begin position="111"/>
        <end position="130"/>
    </location>
</feature>
<sequence length="135" mass="15306">MNYKILTKLLFFPFLVYVFNSVVQSLAVDFYYLYSVDTLSHFLGGLSIAYSAYVGLSLLEKNGWITIKKNILRAVIIVGAVMTFAVLWEFYEFIYDMLFWGAPMQPSVADTIKDLDMGLIGALVFVYLKIGKRAG</sequence>
<dbReference type="Pfam" id="PF09997">
    <property type="entry name" value="DUF2238"/>
    <property type="match status" value="1"/>
</dbReference>
<dbReference type="EMBL" id="LBXR01000016">
    <property type="protein sequence ID" value="KKR34406.1"/>
    <property type="molecule type" value="Genomic_DNA"/>
</dbReference>
<evidence type="ECO:0000256" key="1">
    <source>
        <dbReference type="SAM" id="Phobius"/>
    </source>
</evidence>
<evidence type="ECO:0000313" key="2">
    <source>
        <dbReference type="EMBL" id="KKR34406.1"/>
    </source>
</evidence>
<reference evidence="2 3" key="1">
    <citation type="journal article" date="2015" name="Nature">
        <title>rRNA introns, odd ribosomes, and small enigmatic genomes across a large radiation of phyla.</title>
        <authorList>
            <person name="Brown C.T."/>
            <person name="Hug L.A."/>
            <person name="Thomas B.C."/>
            <person name="Sharon I."/>
            <person name="Castelle C.J."/>
            <person name="Singh A."/>
            <person name="Wilkins M.J."/>
            <person name="Williams K.H."/>
            <person name="Banfield J.F."/>
        </authorList>
    </citation>
    <scope>NUCLEOTIDE SEQUENCE [LARGE SCALE GENOMIC DNA]</scope>
</reference>